<evidence type="ECO:0000256" key="3">
    <source>
        <dbReference type="ARBA" id="ARBA00006014"/>
    </source>
</evidence>
<dbReference type="EMBL" id="JAATIS010000485">
    <property type="protein sequence ID" value="KAG2467746.1"/>
    <property type="molecule type" value="Genomic_DNA"/>
</dbReference>
<evidence type="ECO:0000256" key="2">
    <source>
        <dbReference type="ARBA" id="ARBA00004613"/>
    </source>
</evidence>
<dbReference type="InterPro" id="IPR040234">
    <property type="entry name" value="QC/QCL"/>
</dbReference>
<dbReference type="PANTHER" id="PTHR12283">
    <property type="entry name" value="GLUTAMINYL-PEPTIDE CYCLOTRANSFERASE"/>
    <property type="match status" value="1"/>
</dbReference>
<evidence type="ECO:0000256" key="10">
    <source>
        <dbReference type="ARBA" id="ARBA00023315"/>
    </source>
</evidence>
<sequence>MDVNSGVCQECVLARTLFSACMDWVLGKVMGFSRCGASVGEERFTGRDFADNAVIFDGVNGCCNRGFREIEQGVLSVRILHLIPTPFPDVWHTFNDNEQNLDRDTIENLNKILQVFVLEYLKS</sequence>
<dbReference type="SUPFAM" id="SSF53187">
    <property type="entry name" value="Zn-dependent exopeptidases"/>
    <property type="match status" value="1"/>
</dbReference>
<evidence type="ECO:0000256" key="7">
    <source>
        <dbReference type="ARBA" id="ARBA00022679"/>
    </source>
</evidence>
<dbReference type="GO" id="GO:0016603">
    <property type="term" value="F:glutaminyl-peptide cyclotransferase activity"/>
    <property type="evidence" value="ECO:0007669"/>
    <property type="project" value="UniProtKB-EC"/>
</dbReference>
<evidence type="ECO:0000256" key="8">
    <source>
        <dbReference type="ARBA" id="ARBA00022723"/>
    </source>
</evidence>
<keyword evidence="8" id="KW-0479">Metal-binding</keyword>
<evidence type="ECO:0000313" key="13">
    <source>
        <dbReference type="Proteomes" id="UP000886611"/>
    </source>
</evidence>
<keyword evidence="9" id="KW-0862">Zinc</keyword>
<dbReference type="GO" id="GO:0005576">
    <property type="term" value="C:extracellular region"/>
    <property type="evidence" value="ECO:0007669"/>
    <property type="project" value="UniProtKB-SubCell"/>
</dbReference>
<feature type="non-terminal residue" evidence="12">
    <location>
        <position position="123"/>
    </location>
</feature>
<evidence type="ECO:0000256" key="6">
    <source>
        <dbReference type="ARBA" id="ARBA00022525"/>
    </source>
</evidence>
<evidence type="ECO:0000256" key="4">
    <source>
        <dbReference type="ARBA" id="ARBA00012012"/>
    </source>
</evidence>
<comment type="similarity">
    <text evidence="3">Belongs to the glutaminyl-peptide cyclotransferase family.</text>
</comment>
<comment type="caution">
    <text evidence="12">The sequence shown here is derived from an EMBL/GenBank/DDBJ whole genome shotgun (WGS) entry which is preliminary data.</text>
</comment>
<proteinExistence type="inferred from homology"/>
<dbReference type="Gene3D" id="3.40.630.10">
    <property type="entry name" value="Zn peptidases"/>
    <property type="match status" value="1"/>
</dbReference>
<keyword evidence="6" id="KW-0964">Secreted</keyword>
<dbReference type="AlphaFoldDB" id="A0A8X8BVH8"/>
<gene>
    <name evidence="12" type="primary">Qpct_0</name>
    <name evidence="12" type="ORF">GTO96_0015113</name>
</gene>
<evidence type="ECO:0000256" key="1">
    <source>
        <dbReference type="ARBA" id="ARBA00000001"/>
    </source>
</evidence>
<dbReference type="GO" id="GO:0008270">
    <property type="term" value="F:zinc ion binding"/>
    <property type="evidence" value="ECO:0007669"/>
    <property type="project" value="TreeGrafter"/>
</dbReference>
<keyword evidence="13" id="KW-1185">Reference proteome</keyword>
<evidence type="ECO:0000256" key="9">
    <source>
        <dbReference type="ARBA" id="ARBA00022833"/>
    </source>
</evidence>
<comment type="catalytic activity">
    <reaction evidence="1">
        <text>N-terminal L-glutaminyl-[peptide] = N-terminal 5-oxo-L-prolyl-[peptide] + NH4(+)</text>
        <dbReference type="Rhea" id="RHEA:23652"/>
        <dbReference type="Rhea" id="RHEA-COMP:11736"/>
        <dbReference type="Rhea" id="RHEA-COMP:11846"/>
        <dbReference type="ChEBI" id="CHEBI:28938"/>
        <dbReference type="ChEBI" id="CHEBI:64722"/>
        <dbReference type="ChEBI" id="CHEBI:87215"/>
        <dbReference type="EC" id="2.3.2.5"/>
    </reaction>
</comment>
<name>A0A8X8BVH8_POLSE</name>
<feature type="non-terminal residue" evidence="12">
    <location>
        <position position="1"/>
    </location>
</feature>
<keyword evidence="10" id="KW-0012">Acyltransferase</keyword>
<dbReference type="PANTHER" id="PTHR12283:SF5">
    <property type="entry name" value="GLUTAMINYL-PEPTIDE CYCLOTRANSFERASE"/>
    <property type="match status" value="1"/>
</dbReference>
<comment type="subcellular location">
    <subcellularLocation>
        <location evidence="2">Secreted</location>
    </subcellularLocation>
</comment>
<evidence type="ECO:0000256" key="5">
    <source>
        <dbReference type="ARBA" id="ARBA00016861"/>
    </source>
</evidence>
<organism evidence="12 13">
    <name type="scientific">Polypterus senegalus</name>
    <name type="common">Senegal bichir</name>
    <dbReference type="NCBI Taxonomy" id="55291"/>
    <lineage>
        <taxon>Eukaryota</taxon>
        <taxon>Metazoa</taxon>
        <taxon>Chordata</taxon>
        <taxon>Craniata</taxon>
        <taxon>Vertebrata</taxon>
        <taxon>Euteleostomi</taxon>
        <taxon>Actinopterygii</taxon>
        <taxon>Polypteriformes</taxon>
        <taxon>Polypteridae</taxon>
        <taxon>Polypterus</taxon>
    </lineage>
</organism>
<protein>
    <recommendedName>
        <fullName evidence="5">Glutaminyl-peptide cyclotransferase</fullName>
        <ecNumber evidence="4">2.3.2.5</ecNumber>
    </recommendedName>
    <alternativeName>
        <fullName evidence="11">Glutaminyl cyclase</fullName>
    </alternativeName>
</protein>
<keyword evidence="7" id="KW-0808">Transferase</keyword>
<evidence type="ECO:0000256" key="11">
    <source>
        <dbReference type="ARBA" id="ARBA00033159"/>
    </source>
</evidence>
<dbReference type="Proteomes" id="UP000886611">
    <property type="component" value="Unassembled WGS sequence"/>
</dbReference>
<evidence type="ECO:0000313" key="12">
    <source>
        <dbReference type="EMBL" id="KAG2467746.1"/>
    </source>
</evidence>
<reference evidence="12 13" key="1">
    <citation type="journal article" date="2021" name="Cell">
        <title>Tracing the genetic footprints of vertebrate landing in non-teleost ray-finned fishes.</title>
        <authorList>
            <person name="Bi X."/>
            <person name="Wang K."/>
            <person name="Yang L."/>
            <person name="Pan H."/>
            <person name="Jiang H."/>
            <person name="Wei Q."/>
            <person name="Fang M."/>
            <person name="Yu H."/>
            <person name="Zhu C."/>
            <person name="Cai Y."/>
            <person name="He Y."/>
            <person name="Gan X."/>
            <person name="Zeng H."/>
            <person name="Yu D."/>
            <person name="Zhu Y."/>
            <person name="Jiang H."/>
            <person name="Qiu Q."/>
            <person name="Yang H."/>
            <person name="Zhang Y.E."/>
            <person name="Wang W."/>
            <person name="Zhu M."/>
            <person name="He S."/>
            <person name="Zhang G."/>
        </authorList>
    </citation>
    <scope>NUCLEOTIDE SEQUENCE [LARGE SCALE GENOMIC DNA]</scope>
    <source>
        <strain evidence="12">Bchr_013</strain>
    </source>
</reference>
<dbReference type="EC" id="2.3.2.5" evidence="4"/>
<accession>A0A8X8BVH8</accession>